<evidence type="ECO:0000256" key="1">
    <source>
        <dbReference type="SAM" id="Phobius"/>
    </source>
</evidence>
<sequence>MTEPGPQDHPPARPWAFPALLALVLALVVGWRLLPFDRPAPAPPVQPLAGEVEPLPGEVEVVVQIDETTLDQQHVPPTGGTVLAVLQAAGGESPAFVPEVRGEGAGAFVLSVGGVANEGAGGRNWTYSVNGQPGDRSAAIAPVKDGDRVLWKFTPPE</sequence>
<dbReference type="AlphaFoldDB" id="A0A5C5VEY9"/>
<evidence type="ECO:0000313" key="4">
    <source>
        <dbReference type="Proteomes" id="UP000316714"/>
    </source>
</evidence>
<proteinExistence type="predicted"/>
<keyword evidence="1" id="KW-1133">Transmembrane helix</keyword>
<feature type="transmembrane region" description="Helical" evidence="1">
    <location>
        <begin position="15"/>
        <end position="34"/>
    </location>
</feature>
<dbReference type="Gene3D" id="2.170.130.30">
    <property type="match status" value="1"/>
</dbReference>
<keyword evidence="4" id="KW-1185">Reference proteome</keyword>
<dbReference type="EMBL" id="SIHJ01000001">
    <property type="protein sequence ID" value="TWT37204.1"/>
    <property type="molecule type" value="Genomic_DNA"/>
</dbReference>
<feature type="domain" description="Transcobalamin-like C-terminal" evidence="2">
    <location>
        <begin position="80"/>
        <end position="154"/>
    </location>
</feature>
<keyword evidence="1" id="KW-0812">Transmembrane</keyword>
<comment type="caution">
    <text evidence="3">The sequence shown here is derived from an EMBL/GenBank/DDBJ whole genome shotgun (WGS) entry which is preliminary data.</text>
</comment>
<dbReference type="RefSeq" id="WP_146564553.1">
    <property type="nucleotide sequence ID" value="NZ_SIHJ01000001.1"/>
</dbReference>
<keyword evidence="1" id="KW-0472">Membrane</keyword>
<reference evidence="3 4" key="1">
    <citation type="submission" date="2019-02" db="EMBL/GenBank/DDBJ databases">
        <title>Deep-cultivation of Planctomycetes and their phenomic and genomic characterization uncovers novel biology.</title>
        <authorList>
            <person name="Wiegand S."/>
            <person name="Jogler M."/>
            <person name="Boedeker C."/>
            <person name="Pinto D."/>
            <person name="Vollmers J."/>
            <person name="Rivas-Marin E."/>
            <person name="Kohn T."/>
            <person name="Peeters S.H."/>
            <person name="Heuer A."/>
            <person name="Rast P."/>
            <person name="Oberbeckmann S."/>
            <person name="Bunk B."/>
            <person name="Jeske O."/>
            <person name="Meyerdierks A."/>
            <person name="Storesund J.E."/>
            <person name="Kallscheuer N."/>
            <person name="Luecker S."/>
            <person name="Lage O.M."/>
            <person name="Pohl T."/>
            <person name="Merkel B.J."/>
            <person name="Hornburger P."/>
            <person name="Mueller R.-W."/>
            <person name="Bruemmer F."/>
            <person name="Labrenz M."/>
            <person name="Spormann A.M."/>
            <person name="Op Den Camp H."/>
            <person name="Overmann J."/>
            <person name="Amann R."/>
            <person name="Jetten M.S.M."/>
            <person name="Mascher T."/>
            <person name="Medema M.H."/>
            <person name="Devos D.P."/>
            <person name="Kaster A.-K."/>
            <person name="Ovreas L."/>
            <person name="Rohde M."/>
            <person name="Galperin M.Y."/>
            <person name="Jogler C."/>
        </authorList>
    </citation>
    <scope>NUCLEOTIDE SEQUENCE [LARGE SCALE GENOMIC DNA]</scope>
    <source>
        <strain evidence="3 4">KOR34</strain>
    </source>
</reference>
<evidence type="ECO:0000259" key="2">
    <source>
        <dbReference type="Pfam" id="PF14478"/>
    </source>
</evidence>
<evidence type="ECO:0000313" key="3">
    <source>
        <dbReference type="EMBL" id="TWT37204.1"/>
    </source>
</evidence>
<dbReference type="Proteomes" id="UP000316714">
    <property type="component" value="Unassembled WGS sequence"/>
</dbReference>
<name>A0A5C5VEY9_9BACT</name>
<dbReference type="OrthoDB" id="292541at2"/>
<gene>
    <name evidence="3" type="ORF">KOR34_21510</name>
</gene>
<dbReference type="Pfam" id="PF14478">
    <property type="entry name" value="DUF4430"/>
    <property type="match status" value="1"/>
</dbReference>
<dbReference type="InterPro" id="IPR027954">
    <property type="entry name" value="Transcobalamin-like_C"/>
</dbReference>
<accession>A0A5C5VEY9</accession>
<organism evidence="3 4">
    <name type="scientific">Posidoniimonas corsicana</name>
    <dbReference type="NCBI Taxonomy" id="1938618"/>
    <lineage>
        <taxon>Bacteria</taxon>
        <taxon>Pseudomonadati</taxon>
        <taxon>Planctomycetota</taxon>
        <taxon>Planctomycetia</taxon>
        <taxon>Pirellulales</taxon>
        <taxon>Lacipirellulaceae</taxon>
        <taxon>Posidoniimonas</taxon>
    </lineage>
</organism>
<protein>
    <recommendedName>
        <fullName evidence="2">Transcobalamin-like C-terminal domain-containing protein</fullName>
    </recommendedName>
</protein>